<dbReference type="Proteomes" id="UP000660680">
    <property type="component" value="Unassembled WGS sequence"/>
</dbReference>
<dbReference type="InterPro" id="IPR005471">
    <property type="entry name" value="Tscrpt_reg_IclR_N"/>
</dbReference>
<accession>A0A918L734</accession>
<reference evidence="2" key="2">
    <citation type="submission" date="2020-09" db="EMBL/GenBank/DDBJ databases">
        <authorList>
            <person name="Sun Q."/>
            <person name="Ohkuma M."/>
        </authorList>
    </citation>
    <scope>NUCLEOTIDE SEQUENCE</scope>
    <source>
        <strain evidence="2">JCM 3276</strain>
    </source>
</reference>
<dbReference type="AlphaFoldDB" id="A0A918L734"/>
<protein>
    <recommendedName>
        <fullName evidence="1">HTH iclR-type domain-containing protein</fullName>
    </recommendedName>
</protein>
<feature type="domain" description="HTH iclR-type" evidence="1">
    <location>
        <begin position="140"/>
        <end position="182"/>
    </location>
</feature>
<dbReference type="Pfam" id="PF09339">
    <property type="entry name" value="HTH_IclR"/>
    <property type="match status" value="1"/>
</dbReference>
<organism evidence="2 3">
    <name type="scientific">Actinokineospora fastidiosa</name>
    <dbReference type="NCBI Taxonomy" id="1816"/>
    <lineage>
        <taxon>Bacteria</taxon>
        <taxon>Bacillati</taxon>
        <taxon>Actinomycetota</taxon>
        <taxon>Actinomycetes</taxon>
        <taxon>Pseudonocardiales</taxon>
        <taxon>Pseudonocardiaceae</taxon>
        <taxon>Actinokineospora</taxon>
    </lineage>
</organism>
<reference evidence="2" key="1">
    <citation type="journal article" date="2014" name="Int. J. Syst. Evol. Microbiol.">
        <title>Complete genome sequence of Corynebacterium casei LMG S-19264T (=DSM 44701T), isolated from a smear-ripened cheese.</title>
        <authorList>
            <consortium name="US DOE Joint Genome Institute (JGI-PGF)"/>
            <person name="Walter F."/>
            <person name="Albersmeier A."/>
            <person name="Kalinowski J."/>
            <person name="Ruckert C."/>
        </authorList>
    </citation>
    <scope>NUCLEOTIDE SEQUENCE</scope>
    <source>
        <strain evidence="2">JCM 3276</strain>
    </source>
</reference>
<evidence type="ECO:0000313" key="2">
    <source>
        <dbReference type="EMBL" id="GGS14449.1"/>
    </source>
</evidence>
<sequence>MSTLESNLPAHWATRLIDMPAGERRADAVIEVLPGSGRPAVFAVEAKSNPRSSMSVVNQALAFSKRGTLPVLIITEYANPALRAACEANAIGYLDPTGWAYLTHDDPPILIRLEGARKPPHAREDEKTTRLNGPAAGRAIRCLLETVPPVGVRDLAARSSSSPAAVSKLMPALVESGAIERDSAGAVTHIRRRTLLDRWCADYAFTRSNGPVLAYLAPRGLPRLLSQLRNRGDAVSTGSAAARAYLPPGTESVVPLTVHAMYAMDPRATAARLGLVPTDRPAANVLIATSQDQHLDRYVRRSEDGLTVAPLGQVLADLLTLPGRLAQEADHLMHTLARTDPTWSE</sequence>
<dbReference type="GO" id="GO:0006355">
    <property type="term" value="P:regulation of DNA-templated transcription"/>
    <property type="evidence" value="ECO:0007669"/>
    <property type="project" value="InterPro"/>
</dbReference>
<proteinExistence type="predicted"/>
<keyword evidence="3" id="KW-1185">Reference proteome</keyword>
<evidence type="ECO:0000259" key="1">
    <source>
        <dbReference type="Pfam" id="PF09339"/>
    </source>
</evidence>
<name>A0A918L734_9PSEU</name>
<comment type="caution">
    <text evidence="2">The sequence shown here is derived from an EMBL/GenBank/DDBJ whole genome shotgun (WGS) entry which is preliminary data.</text>
</comment>
<dbReference type="EMBL" id="BMRB01000001">
    <property type="protein sequence ID" value="GGS14449.1"/>
    <property type="molecule type" value="Genomic_DNA"/>
</dbReference>
<evidence type="ECO:0000313" key="3">
    <source>
        <dbReference type="Proteomes" id="UP000660680"/>
    </source>
</evidence>
<gene>
    <name evidence="2" type="ORF">GCM10010171_02910</name>
</gene>
<dbReference type="GO" id="GO:0003677">
    <property type="term" value="F:DNA binding"/>
    <property type="evidence" value="ECO:0007669"/>
    <property type="project" value="InterPro"/>
</dbReference>